<dbReference type="KEGG" id="vg:18565684"/>
<dbReference type="EMBL" id="GU580941">
    <property type="protein sequence ID" value="ADD80998.1"/>
    <property type="molecule type" value="Genomic_DNA"/>
</dbReference>
<organism evidence="1 2">
    <name type="scientific">Rhodococcus phage ReqiPepy6</name>
    <dbReference type="NCBI Taxonomy" id="691965"/>
    <lineage>
        <taxon>Viruses</taxon>
        <taxon>Duplodnaviria</taxon>
        <taxon>Heunggongvirae</taxon>
        <taxon>Uroviricota</taxon>
        <taxon>Caudoviricetes</taxon>
        <taxon>Pepyhexavirus</taxon>
        <taxon>Pepyhexavirus pepy6</taxon>
    </lineage>
</organism>
<dbReference type="OrthoDB" id="20345at10239"/>
<proteinExistence type="predicted"/>
<dbReference type="RefSeq" id="YP_009017721.1">
    <property type="nucleotide sequence ID" value="NC_023735.1"/>
</dbReference>
<name>D4P7L8_9CAUD</name>
<keyword evidence="2" id="KW-1185">Reference proteome</keyword>
<sequence>MDDYMLSTSDNPFNPYTQWEQWYAFDAAAGYHTPAYLARIVVTSHELSEADQLLAIQQGIDEILEMNLTGNYIKVMNPAA</sequence>
<evidence type="ECO:0000313" key="1">
    <source>
        <dbReference type="EMBL" id="ADD80998.1"/>
    </source>
</evidence>
<evidence type="ECO:0000313" key="2">
    <source>
        <dbReference type="Proteomes" id="UP000002347"/>
    </source>
</evidence>
<reference evidence="1 2" key="1">
    <citation type="journal article" date="2011" name="Appl. Environ. Microbiol.">
        <title>Genomic and functional analyses of Rhodococcus equi phages ReqiPepy6, ReqiPoco6, ReqiPine5, and ReqiDocB7.</title>
        <authorList>
            <person name="Summer E.J."/>
            <person name="Liu M."/>
            <person name="Gill J.J."/>
            <person name="Grant M."/>
            <person name="Chan-Cortes T.N."/>
            <person name="Ferguson L."/>
            <person name="Janes C."/>
            <person name="Lange K."/>
            <person name="Bertoli M."/>
            <person name="Moore C."/>
            <person name="Orchard R.C."/>
            <person name="Cohen N."/>
            <person name="Young R."/>
        </authorList>
    </citation>
    <scope>NUCLEOTIDE SEQUENCE [LARGE SCALE GENOMIC DNA]</scope>
</reference>
<dbReference type="Proteomes" id="UP000002347">
    <property type="component" value="Segment"/>
</dbReference>
<dbReference type="GeneID" id="18565684"/>
<gene>
    <name evidence="1" type="ORF">Pepy6gene107</name>
</gene>
<protein>
    <submittedName>
        <fullName evidence="1">Gp107</fullName>
    </submittedName>
</protein>
<accession>D4P7L8</accession>